<feature type="repeat" description="RCC1" evidence="2">
    <location>
        <begin position="247"/>
        <end position="303"/>
    </location>
</feature>
<feature type="coiled-coil region" evidence="3">
    <location>
        <begin position="1183"/>
        <end position="1226"/>
    </location>
</feature>
<dbReference type="PANTHER" id="PTHR45622">
    <property type="entry name" value="UBIQUITIN-PROTEIN LIGASE E3A-RELATED"/>
    <property type="match status" value="1"/>
</dbReference>
<feature type="domain" description="RCC1-like" evidence="5">
    <location>
        <begin position="84"/>
        <end position="438"/>
    </location>
</feature>
<evidence type="ECO:0000256" key="1">
    <source>
        <dbReference type="ARBA" id="ARBA00022737"/>
    </source>
</evidence>
<evidence type="ECO:0000256" key="2">
    <source>
        <dbReference type="PROSITE-ProRule" id="PRU00235"/>
    </source>
</evidence>
<dbReference type="Gene3D" id="2.130.10.30">
    <property type="entry name" value="Regulator of chromosome condensation 1/beta-lactamase-inhibitor protein II"/>
    <property type="match status" value="2"/>
</dbReference>
<organism evidence="6 7">
    <name type="scientific">Pseudocohnilembus persalinus</name>
    <name type="common">Ciliate</name>
    <dbReference type="NCBI Taxonomy" id="266149"/>
    <lineage>
        <taxon>Eukaryota</taxon>
        <taxon>Sar</taxon>
        <taxon>Alveolata</taxon>
        <taxon>Ciliophora</taxon>
        <taxon>Intramacronucleata</taxon>
        <taxon>Oligohymenophorea</taxon>
        <taxon>Scuticociliatia</taxon>
        <taxon>Philasterida</taxon>
        <taxon>Pseudocohnilembidae</taxon>
        <taxon>Pseudocohnilembus</taxon>
    </lineage>
</organism>
<gene>
    <name evidence="6" type="ORF">PPERSA_11880</name>
</gene>
<dbReference type="InterPro" id="IPR058923">
    <property type="entry name" value="RCC1-like_dom"/>
</dbReference>
<dbReference type="PRINTS" id="PR00633">
    <property type="entry name" value="RCCNDNSATION"/>
</dbReference>
<dbReference type="GO" id="GO:0005737">
    <property type="term" value="C:cytoplasm"/>
    <property type="evidence" value="ECO:0007669"/>
    <property type="project" value="TreeGrafter"/>
</dbReference>
<accession>A0A0V0QK90</accession>
<dbReference type="SUPFAM" id="SSF50985">
    <property type="entry name" value="RCC1/BLIP-II"/>
    <property type="match status" value="1"/>
</dbReference>
<evidence type="ECO:0000313" key="6">
    <source>
        <dbReference type="EMBL" id="KRX02540.1"/>
    </source>
</evidence>
<evidence type="ECO:0000259" key="5">
    <source>
        <dbReference type="Pfam" id="PF25390"/>
    </source>
</evidence>
<protein>
    <submittedName>
        <fullName evidence="6">Regulator of chromosome condensation 1/beta-lactamase-inhibitor protein II</fullName>
    </submittedName>
</protein>
<keyword evidence="1" id="KW-0677">Repeat</keyword>
<feature type="region of interest" description="Disordered" evidence="4">
    <location>
        <begin position="1506"/>
        <end position="1544"/>
    </location>
</feature>
<feature type="region of interest" description="Disordered" evidence="4">
    <location>
        <begin position="1105"/>
        <end position="1141"/>
    </location>
</feature>
<keyword evidence="7" id="KW-1185">Reference proteome</keyword>
<evidence type="ECO:0000313" key="7">
    <source>
        <dbReference type="Proteomes" id="UP000054937"/>
    </source>
</evidence>
<dbReference type="InterPro" id="IPR051709">
    <property type="entry name" value="Ub-ligase/GTPase-reg"/>
</dbReference>
<dbReference type="OrthoDB" id="297375at2759"/>
<keyword evidence="3" id="KW-0175">Coiled coil</keyword>
<dbReference type="OMA" id="NVEMICA"/>
<comment type="caution">
    <text evidence="6">The sequence shown here is derived from an EMBL/GenBank/DDBJ whole genome shotgun (WGS) entry which is preliminary data.</text>
</comment>
<dbReference type="Pfam" id="PF25390">
    <property type="entry name" value="WD40_RLD"/>
    <property type="match status" value="1"/>
</dbReference>
<sequence length="1544" mass="181087">MDTKIKDQNNCRPETEVYYFGTTKYRPVCKDSERLNDIIQRVNFEKKVVTDIKLYYETDEDSAYNQKLNKQYETYLELMQNIDENKLEFIKVSAKGGSTFLLDNKDELWGFGYGLQGQIGNGRISMNVEKPFNLSRFLNRQFVDVQAGGTHTIGITNKNQLFVWGDASEGYLGQQIKDSYSSVPVKIKKKVIENFFDQDQDDVKLGLGQENIKHTETLYKIRLPSLNLQIKGVSCGKSHCLLWDSDGKIYSWGDGQYGKLGHGSVKGKYKYSLVEPVRIKALEEQKVVTASCGAHHSCCLTYQGEIFTWGLTLYDRSFKKQKEEDIPIDYLRPKKLKAFYRNLSQSQSKRGKNFIVKKSFAAEKFEENLFPTIFTSITSNGNQNAAIDINGFLFTWGENSEYCLGHVISKYYDNPVCLEPLTKKKIIDVSCGDNYTVVIATNQKNPLAFHHLKEMNRKICDNAISQANKIKQFCELKMIKEKQIQALKNNQNLNMSSSGSVHNSLYSSQIQNLNNSNQKYGMDQVQVPLQARQQSQNILNGIRNKKINKEALSFNKPTLQSQQNIDKQKFEIPKLNIKNFNANSELGKSILENQNTERKIKQSLRQHKMNQDKILGIRQHPEIATSQRKQLFMQGVKSDRPKTANLQRYNQSHTEHKVKAPFFKYDDDKIILDSVIDRVNTHNINDSFELISINSNDSMDGNARMILEEVQRKRIEKEKEEAEKEKLKHMTQQEIRRQRVTKGVYTKEVFEHEIKEIYNEYRESNKQSTKQQRIMQTLRGQGDPFIKSRQKFTKDIRDKFYDTQEDFKTQRSFMSFSRNQDPEYQRGLQTLNNFFEESKRTIQQNTLTQLNQKSLMEIEPSKIMKTIPKSDQPTVDFFSKKRNQFNQSGAKQRLSPWQRIIFRMMIRSWIVWKKTQIVIRHFLMEKIKRKIYLATYQYRIKIIKSQNLLKWFHQQYSHQKKLITIMWDSHLLSVSYLDNQGDTKQIENYKEKLNNINRKYGVVKNYNNNNNNQVQKVGEALQDHFDQFVTYVQKQKLFIVGFGGNKKQANSAVGIAESNKDLLKIIYHKASENNFKISGLLEKLNLMPVENLKIEKIDCSKIEEEKSQQVSRKPSIPVDNLENDQQKQKSNQGEQTDDDQQELKKMAYLSKKKKSSILPYSLNADVIRLPIAYRYPNEKLRKNENARKQAANIECQVKDYIIQKILKKSRQKYNQEMNEFQRAQNIFMKEKSDLINQKRAELIHLIPIEVLRTVMKKEEEERKFKPDLPRDHLPFFDMRYKIAENIPGAPQKPQFSLHFPLEQMAEDNGEDSELPPEFTDQEKKIIEKWYEQNDNLKDFLIEGQDSDLKFTDFNKKEQEYINLFNKQSEQFKEFVKNMEEDIDEGDFGEFDSAEINFIERWNQQEDLVREQLISGTIDKSKLNDQQKKFVDEFESQPEKVKDYLLQEDEGVEFTDEETEFIKRWNDADDKVVDYLTEGPEEGKKYSWTKEQQKLIDDFEKLRPEVKDYLIGDDEEGDFYGEEDDEGEDAEAEPEDDDDANADAA</sequence>
<dbReference type="PROSITE" id="PS50012">
    <property type="entry name" value="RCC1_3"/>
    <property type="match status" value="3"/>
</dbReference>
<dbReference type="PANTHER" id="PTHR45622:SF58">
    <property type="entry name" value="REGULATOR OF CHROMOSOME CONDENSATION DOMAIN-CONTAINING PROTEIN"/>
    <property type="match status" value="1"/>
</dbReference>
<dbReference type="InterPro" id="IPR009091">
    <property type="entry name" value="RCC1/BLIP-II"/>
</dbReference>
<feature type="repeat" description="RCC1" evidence="2">
    <location>
        <begin position="391"/>
        <end position="442"/>
    </location>
</feature>
<evidence type="ECO:0000256" key="4">
    <source>
        <dbReference type="SAM" id="MobiDB-lite"/>
    </source>
</evidence>
<dbReference type="InParanoid" id="A0A0V0QK90"/>
<reference evidence="6 7" key="1">
    <citation type="journal article" date="2015" name="Sci. Rep.">
        <title>Genome of the facultative scuticociliatosis pathogen Pseudocohnilembus persalinus provides insight into its virulence through horizontal gene transfer.</title>
        <authorList>
            <person name="Xiong J."/>
            <person name="Wang G."/>
            <person name="Cheng J."/>
            <person name="Tian M."/>
            <person name="Pan X."/>
            <person name="Warren A."/>
            <person name="Jiang C."/>
            <person name="Yuan D."/>
            <person name="Miao W."/>
        </authorList>
    </citation>
    <scope>NUCLEOTIDE SEQUENCE [LARGE SCALE GENOMIC DNA]</scope>
    <source>
        <strain evidence="6">36N120E</strain>
    </source>
</reference>
<dbReference type="InterPro" id="IPR000408">
    <property type="entry name" value="Reg_chr_condens"/>
</dbReference>
<feature type="repeat" description="RCC1" evidence="2">
    <location>
        <begin position="106"/>
        <end position="158"/>
    </location>
</feature>
<feature type="compositionally biased region" description="Acidic residues" evidence="4">
    <location>
        <begin position="1510"/>
        <end position="1544"/>
    </location>
</feature>
<dbReference type="EMBL" id="LDAU01000154">
    <property type="protein sequence ID" value="KRX02540.1"/>
    <property type="molecule type" value="Genomic_DNA"/>
</dbReference>
<proteinExistence type="predicted"/>
<evidence type="ECO:0000256" key="3">
    <source>
        <dbReference type="SAM" id="Coils"/>
    </source>
</evidence>
<feature type="coiled-coil region" evidence="3">
    <location>
        <begin position="703"/>
        <end position="767"/>
    </location>
</feature>
<name>A0A0V0QK90_PSEPJ</name>
<dbReference type="Proteomes" id="UP000054937">
    <property type="component" value="Unassembled WGS sequence"/>
</dbReference>